<dbReference type="FunFam" id="3.40.50.300:FF:000134">
    <property type="entry name" value="Iron-enterobactin ABC transporter ATP-binding protein"/>
    <property type="match status" value="1"/>
</dbReference>
<dbReference type="PROSITE" id="PS00211">
    <property type="entry name" value="ABC_TRANSPORTER_1"/>
    <property type="match status" value="1"/>
</dbReference>
<feature type="domain" description="ABC transporter" evidence="4">
    <location>
        <begin position="3"/>
        <end position="235"/>
    </location>
</feature>
<evidence type="ECO:0000313" key="6">
    <source>
        <dbReference type="Proteomes" id="UP000004067"/>
    </source>
</evidence>
<dbReference type="Proteomes" id="UP000004067">
    <property type="component" value="Unassembled WGS sequence"/>
</dbReference>
<reference evidence="5 6" key="1">
    <citation type="submission" date="2011-04" db="EMBL/GenBank/DDBJ databases">
        <authorList>
            <person name="Muzny D."/>
            <person name="Qin X."/>
            <person name="Deng J."/>
            <person name="Jiang H."/>
            <person name="Liu Y."/>
            <person name="Qu J."/>
            <person name="Song X.-Z."/>
            <person name="Zhang L."/>
            <person name="Thornton R."/>
            <person name="Coyle M."/>
            <person name="Francisco L."/>
            <person name="Jackson L."/>
            <person name="Javaid M."/>
            <person name="Korchina V."/>
            <person name="Kovar C."/>
            <person name="Mata R."/>
            <person name="Mathew T."/>
            <person name="Ngo R."/>
            <person name="Nguyen L."/>
            <person name="Nguyen N."/>
            <person name="Okwuonu G."/>
            <person name="Ongeri F."/>
            <person name="Pham C."/>
            <person name="Simmons D."/>
            <person name="Wilczek-Boney K."/>
            <person name="Hale W."/>
            <person name="Jakkamsetti A."/>
            <person name="Pham P."/>
            <person name="Ruth R."/>
            <person name="San Lucas F."/>
            <person name="Warren J."/>
            <person name="Zhang J."/>
            <person name="Zhao Z."/>
            <person name="Zhou C."/>
            <person name="Zhu D."/>
            <person name="Lee S."/>
            <person name="Bess C."/>
            <person name="Blankenburg K."/>
            <person name="Forbes L."/>
            <person name="Fu Q."/>
            <person name="Gubbala S."/>
            <person name="Hirani K."/>
            <person name="Jayaseelan J.C."/>
            <person name="Lara F."/>
            <person name="Munidasa M."/>
            <person name="Palculict T."/>
            <person name="Patil S."/>
            <person name="Pu L.-L."/>
            <person name="Saada N."/>
            <person name="Tang L."/>
            <person name="Weissenberger G."/>
            <person name="Zhu Y."/>
            <person name="Hemphill L."/>
            <person name="Shang Y."/>
            <person name="Youmans B."/>
            <person name="Ayvaz T."/>
            <person name="Ross M."/>
            <person name="Santibanez J."/>
            <person name="Aqrawi P."/>
            <person name="Gross S."/>
            <person name="Joshi V."/>
            <person name="Fowler G."/>
            <person name="Nazareth L."/>
            <person name="Reid J."/>
            <person name="Worley K."/>
            <person name="Petrosino J."/>
            <person name="Highlander S."/>
            <person name="Gibbs R."/>
        </authorList>
    </citation>
    <scope>NUCLEOTIDE SEQUENCE [LARGE SCALE GENOMIC DNA]</scope>
    <source>
        <strain evidence="5 6">DSM 2778</strain>
    </source>
</reference>
<protein>
    <submittedName>
        <fullName evidence="5">Iron(III) ABC superfamily ATP binding cassette transporter, ABC protein</fullName>
        <ecNumber evidence="5">3.6.3.-</ecNumber>
    </submittedName>
</protein>
<evidence type="ECO:0000256" key="3">
    <source>
        <dbReference type="ARBA" id="ARBA00022840"/>
    </source>
</evidence>
<dbReference type="SUPFAM" id="SSF52540">
    <property type="entry name" value="P-loop containing nucleoside triphosphate hydrolases"/>
    <property type="match status" value="1"/>
</dbReference>
<gene>
    <name evidence="5" type="primary">fecE2</name>
    <name evidence="5" type="ORF">HMPREF9081_1029</name>
</gene>
<evidence type="ECO:0000256" key="1">
    <source>
        <dbReference type="ARBA" id="ARBA00022448"/>
    </source>
</evidence>
<dbReference type="PANTHER" id="PTHR42794:SF2">
    <property type="entry name" value="ABC TRANSPORTER ATP-BINDING PROTEIN"/>
    <property type="match status" value="1"/>
</dbReference>
<comment type="caution">
    <text evidence="5">The sequence shown here is derived from an EMBL/GenBank/DDBJ whole genome shotgun (WGS) entry which is preliminary data.</text>
</comment>
<keyword evidence="6" id="KW-1185">Reference proteome</keyword>
<organism evidence="5 6">
    <name type="scientific">Centipeda periodontii DSM 2778</name>
    <dbReference type="NCBI Taxonomy" id="888060"/>
    <lineage>
        <taxon>Bacteria</taxon>
        <taxon>Bacillati</taxon>
        <taxon>Bacillota</taxon>
        <taxon>Negativicutes</taxon>
        <taxon>Selenomonadales</taxon>
        <taxon>Selenomonadaceae</taxon>
        <taxon>Centipeda</taxon>
    </lineage>
</organism>
<keyword evidence="5" id="KW-0378">Hydrolase</keyword>
<dbReference type="SMART" id="SM00382">
    <property type="entry name" value="AAA"/>
    <property type="match status" value="1"/>
</dbReference>
<keyword evidence="3" id="KW-0067">ATP-binding</keyword>
<dbReference type="OrthoDB" id="9799337at2"/>
<dbReference type="PROSITE" id="PS50893">
    <property type="entry name" value="ABC_TRANSPORTER_2"/>
    <property type="match status" value="1"/>
</dbReference>
<dbReference type="eggNOG" id="COG1120">
    <property type="taxonomic scope" value="Bacteria"/>
</dbReference>
<keyword evidence="1" id="KW-0813">Transport</keyword>
<dbReference type="HOGENOM" id="CLU_000604_1_11_9"/>
<dbReference type="EMBL" id="AFHQ01000029">
    <property type="protein sequence ID" value="EGK60648.1"/>
    <property type="molecule type" value="Genomic_DNA"/>
</dbReference>
<evidence type="ECO:0000259" key="4">
    <source>
        <dbReference type="PROSITE" id="PS50893"/>
    </source>
</evidence>
<dbReference type="GO" id="GO:0005524">
    <property type="term" value="F:ATP binding"/>
    <property type="evidence" value="ECO:0007669"/>
    <property type="project" value="UniProtKB-KW"/>
</dbReference>
<dbReference type="STRING" id="888060.HMPREF9081_1029"/>
<dbReference type="Pfam" id="PF00005">
    <property type="entry name" value="ABC_tran"/>
    <property type="match status" value="1"/>
</dbReference>
<dbReference type="PANTHER" id="PTHR42794">
    <property type="entry name" value="HEMIN IMPORT ATP-BINDING PROTEIN HMUV"/>
    <property type="match status" value="1"/>
</dbReference>
<dbReference type="AlphaFoldDB" id="F5RL62"/>
<dbReference type="CDD" id="cd03214">
    <property type="entry name" value="ABC_Iron-Siderophores_B12_Hemin"/>
    <property type="match status" value="1"/>
</dbReference>
<evidence type="ECO:0000313" key="5">
    <source>
        <dbReference type="EMBL" id="EGK60648.1"/>
    </source>
</evidence>
<dbReference type="Gene3D" id="3.40.50.300">
    <property type="entry name" value="P-loop containing nucleotide triphosphate hydrolases"/>
    <property type="match status" value="1"/>
</dbReference>
<dbReference type="EC" id="3.6.3.-" evidence="5"/>
<dbReference type="InterPro" id="IPR027417">
    <property type="entry name" value="P-loop_NTPase"/>
</dbReference>
<dbReference type="RefSeq" id="WP_006305942.1">
    <property type="nucleotide sequence ID" value="NZ_GL892076.1"/>
</dbReference>
<accession>F5RL62</accession>
<keyword evidence="2" id="KW-0547">Nucleotide-binding</keyword>
<dbReference type="GO" id="GO:0016887">
    <property type="term" value="F:ATP hydrolysis activity"/>
    <property type="evidence" value="ECO:0007669"/>
    <property type="project" value="InterPro"/>
</dbReference>
<sequence>MEIRVEELEKSFDGRQILNKISLAVERKEFVGIIGPNGSGKSTLLKCIYRVLRPDSGAVFLDGEPLDDLSVRESARRQAVLAQHHTFSFDFTVLEVVLMGRSPHKRMLERYNEEDYRIAKHYLAFIGMESFVNQSFSSLSGGEQQRVLLARALTQSTSCLILDEPTNHLDIRYQLEIMENIRQMNLTVIAAVHDLNIAASYCDRIIAMKDGVILREGVPEEIFTDEFIYELYGVRARIHHLEDGNIVISYHL</sequence>
<name>F5RL62_9FIRM</name>
<dbReference type="InterPro" id="IPR003593">
    <property type="entry name" value="AAA+_ATPase"/>
</dbReference>
<evidence type="ECO:0000256" key="2">
    <source>
        <dbReference type="ARBA" id="ARBA00022741"/>
    </source>
</evidence>
<dbReference type="InterPro" id="IPR017871">
    <property type="entry name" value="ABC_transporter-like_CS"/>
</dbReference>
<proteinExistence type="predicted"/>
<dbReference type="InterPro" id="IPR003439">
    <property type="entry name" value="ABC_transporter-like_ATP-bd"/>
</dbReference>